<name>A0A1E7ZFE0_9ALTE</name>
<feature type="transmembrane region" description="Helical" evidence="8">
    <location>
        <begin position="244"/>
        <end position="273"/>
    </location>
</feature>
<dbReference type="InterPro" id="IPR037294">
    <property type="entry name" value="ABC_BtuC-like"/>
</dbReference>
<feature type="transmembrane region" description="Helical" evidence="8">
    <location>
        <begin position="155"/>
        <end position="179"/>
    </location>
</feature>
<keyword evidence="4" id="KW-1003">Cell membrane</keyword>
<organism evidence="9 10">
    <name type="scientific">Alteromonas confluentis</name>
    <dbReference type="NCBI Taxonomy" id="1656094"/>
    <lineage>
        <taxon>Bacteria</taxon>
        <taxon>Pseudomonadati</taxon>
        <taxon>Pseudomonadota</taxon>
        <taxon>Gammaproteobacteria</taxon>
        <taxon>Alteromonadales</taxon>
        <taxon>Alteromonadaceae</taxon>
        <taxon>Alteromonas/Salinimonas group</taxon>
        <taxon>Alteromonas</taxon>
    </lineage>
</organism>
<dbReference type="GO" id="GO:0033214">
    <property type="term" value="P:siderophore-iron import into cell"/>
    <property type="evidence" value="ECO:0007669"/>
    <property type="project" value="TreeGrafter"/>
</dbReference>
<evidence type="ECO:0000256" key="5">
    <source>
        <dbReference type="ARBA" id="ARBA00022692"/>
    </source>
</evidence>
<comment type="subcellular location">
    <subcellularLocation>
        <location evidence="1">Cell membrane</location>
        <topology evidence="1">Multi-pass membrane protein</topology>
    </subcellularLocation>
</comment>
<evidence type="ECO:0000256" key="2">
    <source>
        <dbReference type="ARBA" id="ARBA00007935"/>
    </source>
</evidence>
<feature type="transmembrane region" description="Helical" evidence="8">
    <location>
        <begin position="122"/>
        <end position="143"/>
    </location>
</feature>
<evidence type="ECO:0000313" key="9">
    <source>
        <dbReference type="EMBL" id="OFC72162.1"/>
    </source>
</evidence>
<dbReference type="InterPro" id="IPR000522">
    <property type="entry name" value="ABC_transptr_permease_BtuC"/>
</dbReference>
<evidence type="ECO:0000256" key="7">
    <source>
        <dbReference type="ARBA" id="ARBA00023136"/>
    </source>
</evidence>
<keyword evidence="10" id="KW-1185">Reference proteome</keyword>
<dbReference type="FunFam" id="1.10.3470.10:FF:000001">
    <property type="entry name" value="Vitamin B12 ABC transporter permease BtuC"/>
    <property type="match status" value="1"/>
</dbReference>
<dbReference type="GO" id="GO:0022857">
    <property type="term" value="F:transmembrane transporter activity"/>
    <property type="evidence" value="ECO:0007669"/>
    <property type="project" value="InterPro"/>
</dbReference>
<evidence type="ECO:0000256" key="3">
    <source>
        <dbReference type="ARBA" id="ARBA00022448"/>
    </source>
</evidence>
<dbReference type="PANTHER" id="PTHR30472">
    <property type="entry name" value="FERRIC ENTEROBACTIN TRANSPORT SYSTEM PERMEASE PROTEIN"/>
    <property type="match status" value="1"/>
</dbReference>
<feature type="transmembrane region" description="Helical" evidence="8">
    <location>
        <begin position="313"/>
        <end position="331"/>
    </location>
</feature>
<dbReference type="Gene3D" id="1.10.3470.10">
    <property type="entry name" value="ABC transporter involved in vitamin B12 uptake, BtuC"/>
    <property type="match status" value="1"/>
</dbReference>
<evidence type="ECO:0000256" key="8">
    <source>
        <dbReference type="SAM" id="Phobius"/>
    </source>
</evidence>
<dbReference type="EMBL" id="MDHN01000008">
    <property type="protein sequence ID" value="OFC72162.1"/>
    <property type="molecule type" value="Genomic_DNA"/>
</dbReference>
<dbReference type="Proteomes" id="UP000175691">
    <property type="component" value="Unassembled WGS sequence"/>
</dbReference>
<protein>
    <submittedName>
        <fullName evidence="9">ABC transporter permease</fullName>
    </submittedName>
</protein>
<feature type="transmembrane region" description="Helical" evidence="8">
    <location>
        <begin position="86"/>
        <end position="110"/>
    </location>
</feature>
<gene>
    <name evidence="9" type="ORF">BFC18_05010</name>
</gene>
<dbReference type="RefSeq" id="WP_070123944.1">
    <property type="nucleotide sequence ID" value="NZ_MDHN01000008.1"/>
</dbReference>
<evidence type="ECO:0000256" key="6">
    <source>
        <dbReference type="ARBA" id="ARBA00022989"/>
    </source>
</evidence>
<reference evidence="9 10" key="1">
    <citation type="submission" date="2016-08" db="EMBL/GenBank/DDBJ databases">
        <authorList>
            <person name="Seilhamer J.J."/>
        </authorList>
    </citation>
    <scope>NUCLEOTIDE SEQUENCE [LARGE SCALE GENOMIC DNA]</scope>
    <source>
        <strain evidence="9 10">KCTC 42603</strain>
    </source>
</reference>
<dbReference type="GO" id="GO:0005886">
    <property type="term" value="C:plasma membrane"/>
    <property type="evidence" value="ECO:0007669"/>
    <property type="project" value="UniProtKB-SubCell"/>
</dbReference>
<keyword evidence="6 8" id="KW-1133">Transmembrane helix</keyword>
<dbReference type="OrthoDB" id="9055647at2"/>
<proteinExistence type="inferred from homology"/>
<feature type="transmembrane region" description="Helical" evidence="8">
    <location>
        <begin position="199"/>
        <end position="217"/>
    </location>
</feature>
<dbReference type="PANTHER" id="PTHR30472:SF67">
    <property type="entry name" value="PERMEASE OF ABC TRANSPORTER-RELATED"/>
    <property type="match status" value="1"/>
</dbReference>
<dbReference type="SUPFAM" id="SSF81345">
    <property type="entry name" value="ABC transporter involved in vitamin B12 uptake, BtuC"/>
    <property type="match status" value="1"/>
</dbReference>
<evidence type="ECO:0000256" key="1">
    <source>
        <dbReference type="ARBA" id="ARBA00004651"/>
    </source>
</evidence>
<feature type="transmembrane region" description="Helical" evidence="8">
    <location>
        <begin position="53"/>
        <end position="74"/>
    </location>
</feature>
<evidence type="ECO:0000256" key="4">
    <source>
        <dbReference type="ARBA" id="ARBA00022475"/>
    </source>
</evidence>
<dbReference type="Pfam" id="PF01032">
    <property type="entry name" value="FecCD"/>
    <property type="match status" value="1"/>
</dbReference>
<keyword evidence="5 8" id="KW-0812">Transmembrane</keyword>
<sequence>MKAKWIVLLLLAISAPLLSLFFGAASLSADTIFQCVSGSCADPIDNTIFWDIRFPRVMVGFLVGAGLSVAGATLQNVTRNGLADPYLFGVVAGAGLGASVAALLLNSPLAAKWGLPTAAFDIALPVSALIGAIFAVILVQLLARSTFGGRIEHMLLAGVAVSFMLSALSQFLLFVGDPFAANQVVFWLMGSLARVESQYAWVLFAVVAGCTAVLYLFGPRIDALLLGDDSARTLGVNVAHMRMLSLLICAGLTAAIVSYCGGIGFVGLMIPHIVRRWLGVTSRTLFIGCALLGGFFMVWVDVFARTALTGREIPVGIITSAIGSLFFLLVMRQRQA</sequence>
<dbReference type="CDD" id="cd06550">
    <property type="entry name" value="TM_ABC_iron-siderophores_like"/>
    <property type="match status" value="1"/>
</dbReference>
<keyword evidence="3" id="KW-0813">Transport</keyword>
<accession>A0A1E7ZFE0</accession>
<comment type="similarity">
    <text evidence="2">Belongs to the binding-protein-dependent transport system permease family. FecCD subfamily.</text>
</comment>
<dbReference type="STRING" id="1656094.BFC18_05010"/>
<keyword evidence="7 8" id="KW-0472">Membrane</keyword>
<feature type="transmembrane region" description="Helical" evidence="8">
    <location>
        <begin position="285"/>
        <end position="304"/>
    </location>
</feature>
<evidence type="ECO:0000313" key="10">
    <source>
        <dbReference type="Proteomes" id="UP000175691"/>
    </source>
</evidence>
<dbReference type="AlphaFoldDB" id="A0A1E7ZFE0"/>
<comment type="caution">
    <text evidence="9">The sequence shown here is derived from an EMBL/GenBank/DDBJ whole genome shotgun (WGS) entry which is preliminary data.</text>
</comment>